<reference evidence="7" key="1">
    <citation type="submission" date="2021-02" db="EMBL/GenBank/DDBJ databases">
        <authorList>
            <person name="Nowell W R."/>
        </authorList>
    </citation>
    <scope>NUCLEOTIDE SEQUENCE</scope>
</reference>
<protein>
    <recommendedName>
        <fullName evidence="6">SWIM-type domain-containing protein</fullName>
    </recommendedName>
</protein>
<keyword evidence="2 4" id="KW-0863">Zinc-finger</keyword>
<dbReference type="AlphaFoldDB" id="A0A821ANG3"/>
<proteinExistence type="predicted"/>
<dbReference type="InterPro" id="IPR018289">
    <property type="entry name" value="MULE_transposase_dom"/>
</dbReference>
<dbReference type="InterPro" id="IPR058912">
    <property type="entry name" value="HTH_animal"/>
</dbReference>
<dbReference type="PANTHER" id="PTHR21301:SF10">
    <property type="entry name" value="REVERSE TRANSCRIPTASE DOMAIN-CONTAINING PROTEIN"/>
    <property type="match status" value="1"/>
</dbReference>
<dbReference type="InterPro" id="IPR007527">
    <property type="entry name" value="Znf_SWIM"/>
</dbReference>
<dbReference type="InterPro" id="IPR007588">
    <property type="entry name" value="Znf_FLYWCH"/>
</dbReference>
<keyword evidence="3" id="KW-0862">Zinc</keyword>
<feature type="domain" description="SWIM-type" evidence="6">
    <location>
        <begin position="333"/>
        <end position="372"/>
    </location>
</feature>
<dbReference type="GO" id="GO:0008270">
    <property type="term" value="F:zinc ion binding"/>
    <property type="evidence" value="ECO:0007669"/>
    <property type="project" value="UniProtKB-KW"/>
</dbReference>
<accession>A0A821ANG3</accession>
<keyword evidence="1" id="KW-0479">Metal-binding</keyword>
<comment type="caution">
    <text evidence="7">The sequence shown here is derived from an EMBL/GenBank/DDBJ whole genome shotgun (WGS) entry which is preliminary data.</text>
</comment>
<feature type="region of interest" description="Disordered" evidence="5">
    <location>
        <begin position="172"/>
        <end position="196"/>
    </location>
</feature>
<organism evidence="7 8">
    <name type="scientific">Rotaria socialis</name>
    <dbReference type="NCBI Taxonomy" id="392032"/>
    <lineage>
        <taxon>Eukaryota</taxon>
        <taxon>Metazoa</taxon>
        <taxon>Spiralia</taxon>
        <taxon>Gnathifera</taxon>
        <taxon>Rotifera</taxon>
        <taxon>Eurotatoria</taxon>
        <taxon>Bdelloidea</taxon>
        <taxon>Philodinida</taxon>
        <taxon>Philodinidae</taxon>
        <taxon>Rotaria</taxon>
    </lineage>
</organism>
<evidence type="ECO:0000256" key="2">
    <source>
        <dbReference type="ARBA" id="ARBA00022771"/>
    </source>
</evidence>
<evidence type="ECO:0000256" key="4">
    <source>
        <dbReference type="PROSITE-ProRule" id="PRU00325"/>
    </source>
</evidence>
<feature type="region of interest" description="Disordered" evidence="5">
    <location>
        <begin position="503"/>
        <end position="533"/>
    </location>
</feature>
<dbReference type="Pfam" id="PF26215">
    <property type="entry name" value="HTH_animal"/>
    <property type="match status" value="1"/>
</dbReference>
<feature type="region of interest" description="Disordered" evidence="5">
    <location>
        <begin position="450"/>
        <end position="472"/>
    </location>
</feature>
<evidence type="ECO:0000256" key="5">
    <source>
        <dbReference type="SAM" id="MobiDB-lite"/>
    </source>
</evidence>
<feature type="compositionally biased region" description="Basic and acidic residues" evidence="5">
    <location>
        <begin position="508"/>
        <end position="533"/>
    </location>
</feature>
<dbReference type="Proteomes" id="UP000663862">
    <property type="component" value="Unassembled WGS sequence"/>
</dbReference>
<sequence>MDSSLTLTLANIFMSEWQKKLVEEQTKTGEFYGSLPFLDVQLTNNNGILSTCVYHKPSAEPYVTPFTSDHPRHVFSNIIKSSIERATRYSSIFEAFNYERRYIKLMLLYNEYPSTFIENEFHKYFSQYISKSPFLPLIDDEQKYFLMRKQILGQPTPRQTQVVLSAALADIDNDPLDDDERQQPNPAPKKSEEKDSNINKKFFTHYTYEKRFKTCKRDMHQVYHDTFKDTPAMYTKLIVGNRIRRQAHNELIRKRPNQALLQNKKIPKIKDFPRMTFNELNDLTLGTFQLKQAKKYAVEHLSNNGSFNIKIAKQRDDLIRAQILSRHKSATLYDVWVQYNKNEILGWYCRCPNGCRVVGCCSHIASVIWFLSFARYHPEALRESASSYLNSITDAPPGKSDQKSSTFIEIDNKLNNDVNDNRRKKMKKKEKVVPAANVFNSGLTQSELLSGVKDNDVKPSSPSSPSCLSSISDHSRSVVTSSAASFSNTSPVRSNILSNISNTYNLHDNGKNDDVEEEHGNNKKQEKDDDDKRYEETYSIAVGPITWGKTKLGGDMLFMEESIYLFQSKSDKLMKKLWRCQRRDKKCRAVVYTDSTSASYLGNNGIDHNHPTDLLLVKKHHLINDLKRKVEDLTVNVPAAVDQGIANLGLDNEAMVNFPLPKAVVRTIYRHRANMFPPLPNDQTFEIPKQFSQTKRRESIIIYDGYKKKYDGRLLLFSTNELLQQLCETELILVDGTFASAPIGFEQLVIIMGNINGEGVPLVWALTSNRKQQTYDKIWSEIINWSLKKESRMKVKRFILDFEAAQRNSIERHFVGAEITGCWFHFCQCLYRNIGQLGLIPSYKDDAAIRTWLRSFMALPLVDNDILPYAIEYLQRHIPTGSDQCCEFLRYFESQWLLSVPRQYWHVGNLIPRSNNWIEGYNNRIGNRFGNRPNIWLFLYRLLIEEQIIEQRVQQLVFGKIQTNGSALAPENDTISRSISNLNKKYIDGDLDIEKYLKACTFLIGNADVGSANANKMVSSTAATVCPTTTPPKKKKPAAKT</sequence>
<name>A0A821ANG3_9BILA</name>
<gene>
    <name evidence="7" type="ORF">TSG867_LOCUS26620</name>
</gene>
<dbReference type="Pfam" id="PF04500">
    <property type="entry name" value="FLYWCH"/>
    <property type="match status" value="1"/>
</dbReference>
<dbReference type="Pfam" id="PF10551">
    <property type="entry name" value="MULE"/>
    <property type="match status" value="1"/>
</dbReference>
<dbReference type="EMBL" id="CAJOBQ010002840">
    <property type="protein sequence ID" value="CAF4581762.1"/>
    <property type="molecule type" value="Genomic_DNA"/>
</dbReference>
<evidence type="ECO:0000259" key="6">
    <source>
        <dbReference type="PROSITE" id="PS50966"/>
    </source>
</evidence>
<dbReference type="PANTHER" id="PTHR21301">
    <property type="entry name" value="REVERSE TRANSCRIPTASE"/>
    <property type="match status" value="1"/>
</dbReference>
<evidence type="ECO:0000256" key="1">
    <source>
        <dbReference type="ARBA" id="ARBA00022723"/>
    </source>
</evidence>
<dbReference type="PROSITE" id="PS50966">
    <property type="entry name" value="ZF_SWIM"/>
    <property type="match status" value="1"/>
</dbReference>
<feature type="compositionally biased region" description="Low complexity" evidence="5">
    <location>
        <begin position="459"/>
        <end position="472"/>
    </location>
</feature>
<dbReference type="Gene3D" id="2.20.25.240">
    <property type="match status" value="1"/>
</dbReference>
<evidence type="ECO:0000313" key="8">
    <source>
        <dbReference type="Proteomes" id="UP000663862"/>
    </source>
</evidence>
<evidence type="ECO:0000256" key="3">
    <source>
        <dbReference type="ARBA" id="ARBA00022833"/>
    </source>
</evidence>
<evidence type="ECO:0000313" key="7">
    <source>
        <dbReference type="EMBL" id="CAF4581762.1"/>
    </source>
</evidence>